<proteinExistence type="predicted"/>
<dbReference type="RefSeq" id="WP_264485125.1">
    <property type="nucleotide sequence ID" value="NZ_JAPDDT010000001.1"/>
</dbReference>
<reference evidence="1 2" key="1">
    <citation type="submission" date="2022-10" db="EMBL/GenBank/DDBJ databases">
        <title>Luteolibacter arcticus strain CCTCC AB 2014275, whole genome shotgun sequencing project.</title>
        <authorList>
            <person name="Zhao G."/>
            <person name="Shen L."/>
        </authorList>
    </citation>
    <scope>NUCLEOTIDE SEQUENCE [LARGE SCALE GENOMIC DNA]</scope>
    <source>
        <strain evidence="1 2">CCTCC AB 2014275</strain>
    </source>
</reference>
<comment type="caution">
    <text evidence="1">The sequence shown here is derived from an EMBL/GenBank/DDBJ whole genome shotgun (WGS) entry which is preliminary data.</text>
</comment>
<dbReference type="Proteomes" id="UP001320876">
    <property type="component" value="Unassembled WGS sequence"/>
</dbReference>
<keyword evidence="2" id="KW-1185">Reference proteome</keyword>
<organism evidence="1 2">
    <name type="scientific">Luteolibacter arcticus</name>
    <dbReference type="NCBI Taxonomy" id="1581411"/>
    <lineage>
        <taxon>Bacteria</taxon>
        <taxon>Pseudomonadati</taxon>
        <taxon>Verrucomicrobiota</taxon>
        <taxon>Verrucomicrobiia</taxon>
        <taxon>Verrucomicrobiales</taxon>
        <taxon>Verrucomicrobiaceae</taxon>
        <taxon>Luteolibacter</taxon>
    </lineage>
</organism>
<dbReference type="EMBL" id="JAPDDT010000001">
    <property type="protein sequence ID" value="MCW1921016.1"/>
    <property type="molecule type" value="Genomic_DNA"/>
</dbReference>
<evidence type="ECO:0000313" key="2">
    <source>
        <dbReference type="Proteomes" id="UP001320876"/>
    </source>
</evidence>
<evidence type="ECO:0000313" key="1">
    <source>
        <dbReference type="EMBL" id="MCW1921016.1"/>
    </source>
</evidence>
<sequence>MKGRTFGGLVFLAAIVAAQAIEEINSVPLGNDLEAHYGHVNGAKYFYLPGRKEPIQFSSGVFITQAVVSPDLKLLVLLLFRYRSDGAGADGYGCLVCRRSDTTAEANWSVYYSLFSDELNLRFDRRTHVEDLHAVTNKGVVTLRLAQAENRTPPTKILRSWEDWDLEKEERVKRIKDAEPFDKFEE</sequence>
<gene>
    <name evidence="1" type="ORF">OKA05_00520</name>
</gene>
<name>A0ABT3GBL7_9BACT</name>
<protein>
    <submittedName>
        <fullName evidence="1">Uncharacterized protein</fullName>
    </submittedName>
</protein>
<accession>A0ABT3GBL7</accession>